<keyword evidence="2" id="KW-0472">Membrane</keyword>
<dbReference type="WBParaSite" id="Pan_g20416.t1">
    <property type="protein sequence ID" value="Pan_g20416.t1"/>
    <property type="gene ID" value="Pan_g20416"/>
</dbReference>
<evidence type="ECO:0000313" key="5">
    <source>
        <dbReference type="WBParaSite" id="Pan_g20416.t1"/>
    </source>
</evidence>
<evidence type="ECO:0000256" key="3">
    <source>
        <dbReference type="SAM" id="SignalP"/>
    </source>
</evidence>
<name>A0A7E4VFW1_PANRE</name>
<evidence type="ECO:0000313" key="4">
    <source>
        <dbReference type="Proteomes" id="UP000492821"/>
    </source>
</evidence>
<feature type="compositionally biased region" description="Pro residues" evidence="1">
    <location>
        <begin position="193"/>
        <end position="209"/>
    </location>
</feature>
<feature type="region of interest" description="Disordered" evidence="1">
    <location>
        <begin position="278"/>
        <end position="320"/>
    </location>
</feature>
<feature type="chain" id="PRO_5028801168" evidence="3">
    <location>
        <begin position="24"/>
        <end position="320"/>
    </location>
</feature>
<evidence type="ECO:0000256" key="1">
    <source>
        <dbReference type="SAM" id="MobiDB-lite"/>
    </source>
</evidence>
<keyword evidence="4" id="KW-1185">Reference proteome</keyword>
<feature type="compositionally biased region" description="Polar residues" evidence="1">
    <location>
        <begin position="304"/>
        <end position="320"/>
    </location>
</feature>
<sequence length="320" mass="35137">MVSSTALLVTFVGWLGLFGHVGGISQDYWEVDLPKGSSALPLRFHFKATNLGFKFDIDLGDITLLEAKARFIMHFAYAELQTDLVVFQWKYDSTTADAPVYIAHHDGEGVRWDRMGAVDKVKDYHIAHFNVDGSGLLTLVGKPPMTEKFMLKRPTAGIPTSTENTEFIINCTITYRDMPEPVKLKVKRSMLYVPPPPPTTTTTTIPPPTTTSTEANTEEDESEDATTEKEEKTASASTSITGIIVVVAIIVILIAIITIGAVVLCQFLKAHRNALKNNAAPAQRQETQEPEATPNTKQKRPSATPATTPVTDRPQSLPTR</sequence>
<feature type="signal peptide" evidence="3">
    <location>
        <begin position="1"/>
        <end position="23"/>
    </location>
</feature>
<feature type="transmembrane region" description="Helical" evidence="2">
    <location>
        <begin position="242"/>
        <end position="268"/>
    </location>
</feature>
<feature type="compositionally biased region" description="Acidic residues" evidence="1">
    <location>
        <begin position="216"/>
        <end position="225"/>
    </location>
</feature>
<proteinExistence type="predicted"/>
<keyword evidence="2" id="KW-1133">Transmembrane helix</keyword>
<evidence type="ECO:0000256" key="2">
    <source>
        <dbReference type="SAM" id="Phobius"/>
    </source>
</evidence>
<dbReference type="AlphaFoldDB" id="A0A7E4VFW1"/>
<organism evidence="4 5">
    <name type="scientific">Panagrellus redivivus</name>
    <name type="common">Microworm</name>
    <dbReference type="NCBI Taxonomy" id="6233"/>
    <lineage>
        <taxon>Eukaryota</taxon>
        <taxon>Metazoa</taxon>
        <taxon>Ecdysozoa</taxon>
        <taxon>Nematoda</taxon>
        <taxon>Chromadorea</taxon>
        <taxon>Rhabditida</taxon>
        <taxon>Tylenchina</taxon>
        <taxon>Panagrolaimomorpha</taxon>
        <taxon>Panagrolaimoidea</taxon>
        <taxon>Panagrolaimidae</taxon>
        <taxon>Panagrellus</taxon>
    </lineage>
</organism>
<dbReference type="Proteomes" id="UP000492821">
    <property type="component" value="Unassembled WGS sequence"/>
</dbReference>
<reference evidence="5" key="2">
    <citation type="submission" date="2020-10" db="UniProtKB">
        <authorList>
            <consortium name="WormBaseParasite"/>
        </authorList>
    </citation>
    <scope>IDENTIFICATION</scope>
</reference>
<accession>A0A7E4VFW1</accession>
<reference evidence="4" key="1">
    <citation type="journal article" date="2013" name="Genetics">
        <title>The draft genome and transcriptome of Panagrellus redivivus are shaped by the harsh demands of a free-living lifestyle.</title>
        <authorList>
            <person name="Srinivasan J."/>
            <person name="Dillman A.R."/>
            <person name="Macchietto M.G."/>
            <person name="Heikkinen L."/>
            <person name="Lakso M."/>
            <person name="Fracchia K.M."/>
            <person name="Antoshechkin I."/>
            <person name="Mortazavi A."/>
            <person name="Wong G."/>
            <person name="Sternberg P.W."/>
        </authorList>
    </citation>
    <scope>NUCLEOTIDE SEQUENCE [LARGE SCALE GENOMIC DNA]</scope>
    <source>
        <strain evidence="4">MT8872</strain>
    </source>
</reference>
<keyword evidence="2" id="KW-0812">Transmembrane</keyword>
<keyword evidence="3" id="KW-0732">Signal</keyword>
<feature type="region of interest" description="Disordered" evidence="1">
    <location>
        <begin position="192"/>
        <end position="236"/>
    </location>
</feature>
<protein>
    <submittedName>
        <fullName evidence="5">DOMON domain-containing protein</fullName>
    </submittedName>
</protein>